<dbReference type="AlphaFoldDB" id="A0A2R8C0W0"/>
<evidence type="ECO:0000313" key="3">
    <source>
        <dbReference type="Proteomes" id="UP000244912"/>
    </source>
</evidence>
<accession>A0A2R8C0W0</accession>
<keyword evidence="3" id="KW-1185">Reference proteome</keyword>
<dbReference type="EC" id="5.3.3.18" evidence="2"/>
<evidence type="ECO:0000313" key="2">
    <source>
        <dbReference type="EMBL" id="SPJ26043.1"/>
    </source>
</evidence>
<sequence length="261" mass="26857">MTDLVIVTKTAGVAELRFNRPEALNALDLPLARAFAAAVEDVAGDPAIRAILLSGEGRAFVAGGDVSAMAADPDKGHEVVDALLEVLNPAILALRANDAPVIAAVRGVAAGAGLSLVAGADLVVADPAAKFVMAYDQVAGVPDCGGSWFLTHRLGRTKVLDMMLTGTPMTADEAMAAGLVSCISAADMVEDEARALAAKIATGPTASFGRFRRLVDAAPATTLADQLEAERAAFVGAARSEDFREGVAAFTARRKPEFKGR</sequence>
<protein>
    <submittedName>
        <fullName evidence="2">1,2-epoxyphenylacetyl-CoA isomerase</fullName>
        <ecNumber evidence="2">5.3.3.18</ecNumber>
    </submittedName>
</protein>
<reference evidence="2 3" key="1">
    <citation type="submission" date="2018-03" db="EMBL/GenBank/DDBJ databases">
        <authorList>
            <person name="Keele B.F."/>
        </authorList>
    </citation>
    <scope>NUCLEOTIDE SEQUENCE [LARGE SCALE GENOMIC DNA]</scope>
    <source>
        <strain evidence="2 3">CECT 8504</strain>
    </source>
</reference>
<dbReference type="Gene3D" id="1.10.12.10">
    <property type="entry name" value="Lyase 2-enoyl-coa Hydratase, Chain A, domain 2"/>
    <property type="match status" value="1"/>
</dbReference>
<dbReference type="Gene3D" id="3.90.226.10">
    <property type="entry name" value="2-enoyl-CoA Hydratase, Chain A, domain 1"/>
    <property type="match status" value="1"/>
</dbReference>
<name>A0A2R8C0W0_9RHOB</name>
<dbReference type="SUPFAM" id="SSF52096">
    <property type="entry name" value="ClpP/crotonase"/>
    <property type="match status" value="1"/>
</dbReference>
<dbReference type="PANTHER" id="PTHR43459">
    <property type="entry name" value="ENOYL-COA HYDRATASE"/>
    <property type="match status" value="1"/>
</dbReference>
<comment type="similarity">
    <text evidence="1">Belongs to the enoyl-CoA hydratase/isomerase family.</text>
</comment>
<dbReference type="Pfam" id="PF00378">
    <property type="entry name" value="ECH_1"/>
    <property type="match status" value="1"/>
</dbReference>
<gene>
    <name evidence="2" type="primary">paaG_4</name>
    <name evidence="2" type="ORF">PAA8504_03899</name>
</gene>
<organism evidence="2 3">
    <name type="scientific">Palleronia abyssalis</name>
    <dbReference type="NCBI Taxonomy" id="1501240"/>
    <lineage>
        <taxon>Bacteria</taxon>
        <taxon>Pseudomonadati</taxon>
        <taxon>Pseudomonadota</taxon>
        <taxon>Alphaproteobacteria</taxon>
        <taxon>Rhodobacterales</taxon>
        <taxon>Roseobacteraceae</taxon>
        <taxon>Palleronia</taxon>
    </lineage>
</organism>
<dbReference type="EMBL" id="ONZF01000013">
    <property type="protein sequence ID" value="SPJ26043.1"/>
    <property type="molecule type" value="Genomic_DNA"/>
</dbReference>
<dbReference type="GO" id="GO:0016853">
    <property type="term" value="F:isomerase activity"/>
    <property type="evidence" value="ECO:0007669"/>
    <property type="project" value="UniProtKB-KW"/>
</dbReference>
<dbReference type="InterPro" id="IPR014748">
    <property type="entry name" value="Enoyl-CoA_hydra_C"/>
</dbReference>
<evidence type="ECO:0000256" key="1">
    <source>
        <dbReference type="ARBA" id="ARBA00005254"/>
    </source>
</evidence>
<dbReference type="InterPro" id="IPR001753">
    <property type="entry name" value="Enoyl-CoA_hydra/iso"/>
</dbReference>
<dbReference type="PANTHER" id="PTHR43459:SF1">
    <property type="entry name" value="EG:BACN32G11.4 PROTEIN"/>
    <property type="match status" value="1"/>
</dbReference>
<dbReference type="Proteomes" id="UP000244912">
    <property type="component" value="Unassembled WGS sequence"/>
</dbReference>
<dbReference type="CDD" id="cd06558">
    <property type="entry name" value="crotonase-like"/>
    <property type="match status" value="1"/>
</dbReference>
<keyword evidence="2" id="KW-0413">Isomerase</keyword>
<dbReference type="InterPro" id="IPR029045">
    <property type="entry name" value="ClpP/crotonase-like_dom_sf"/>
</dbReference>
<proteinExistence type="inferred from homology"/>
<dbReference type="RefSeq" id="WP_108895760.1">
    <property type="nucleotide sequence ID" value="NZ_ONZF01000013.1"/>
</dbReference>
<dbReference type="OrthoDB" id="9781757at2"/>